<dbReference type="EMBL" id="KV878342">
    <property type="protein sequence ID" value="OJJ46600.1"/>
    <property type="molecule type" value="Genomic_DNA"/>
</dbReference>
<reference evidence="8" key="1">
    <citation type="journal article" date="2017" name="Genome Biol.">
        <title>Comparative genomics reveals high biological diversity and specific adaptations in the industrially and medically important fungal genus Aspergillus.</title>
        <authorList>
            <person name="de Vries R.P."/>
            <person name="Riley R."/>
            <person name="Wiebenga A."/>
            <person name="Aguilar-Osorio G."/>
            <person name="Amillis S."/>
            <person name="Uchima C.A."/>
            <person name="Anderluh G."/>
            <person name="Asadollahi M."/>
            <person name="Askin M."/>
            <person name="Barry K."/>
            <person name="Battaglia E."/>
            <person name="Bayram O."/>
            <person name="Benocci T."/>
            <person name="Braus-Stromeyer S.A."/>
            <person name="Caldana C."/>
            <person name="Canovas D."/>
            <person name="Cerqueira G.C."/>
            <person name="Chen F."/>
            <person name="Chen W."/>
            <person name="Choi C."/>
            <person name="Clum A."/>
            <person name="Dos Santos R.A."/>
            <person name="Damasio A.R."/>
            <person name="Diallinas G."/>
            <person name="Emri T."/>
            <person name="Fekete E."/>
            <person name="Flipphi M."/>
            <person name="Freyberg S."/>
            <person name="Gallo A."/>
            <person name="Gournas C."/>
            <person name="Habgood R."/>
            <person name="Hainaut M."/>
            <person name="Harispe M.L."/>
            <person name="Henrissat B."/>
            <person name="Hilden K.S."/>
            <person name="Hope R."/>
            <person name="Hossain A."/>
            <person name="Karabika E."/>
            <person name="Karaffa L."/>
            <person name="Karanyi Z."/>
            <person name="Krasevec N."/>
            <person name="Kuo A."/>
            <person name="Kusch H."/>
            <person name="LaButti K."/>
            <person name="Lagendijk E.L."/>
            <person name="Lapidus A."/>
            <person name="Levasseur A."/>
            <person name="Lindquist E."/>
            <person name="Lipzen A."/>
            <person name="Logrieco A.F."/>
            <person name="MacCabe A."/>
            <person name="Maekelae M.R."/>
            <person name="Malavazi I."/>
            <person name="Melin P."/>
            <person name="Meyer V."/>
            <person name="Mielnichuk N."/>
            <person name="Miskei M."/>
            <person name="Molnar A.P."/>
            <person name="Mule G."/>
            <person name="Ngan C.Y."/>
            <person name="Orejas M."/>
            <person name="Orosz E."/>
            <person name="Ouedraogo J.P."/>
            <person name="Overkamp K.M."/>
            <person name="Park H.-S."/>
            <person name="Perrone G."/>
            <person name="Piumi F."/>
            <person name="Punt P.J."/>
            <person name="Ram A.F."/>
            <person name="Ramon A."/>
            <person name="Rauscher S."/>
            <person name="Record E."/>
            <person name="Riano-Pachon D.M."/>
            <person name="Robert V."/>
            <person name="Roehrig J."/>
            <person name="Ruller R."/>
            <person name="Salamov A."/>
            <person name="Salih N.S."/>
            <person name="Samson R.A."/>
            <person name="Sandor E."/>
            <person name="Sanguinetti M."/>
            <person name="Schuetze T."/>
            <person name="Sepcic K."/>
            <person name="Shelest E."/>
            <person name="Sherlock G."/>
            <person name="Sophianopoulou V."/>
            <person name="Squina F.M."/>
            <person name="Sun H."/>
            <person name="Susca A."/>
            <person name="Todd R.B."/>
            <person name="Tsang A."/>
            <person name="Unkles S.E."/>
            <person name="van de Wiele N."/>
            <person name="van Rossen-Uffink D."/>
            <person name="Oliveira J.V."/>
            <person name="Vesth T.C."/>
            <person name="Visser J."/>
            <person name="Yu J.-H."/>
            <person name="Zhou M."/>
            <person name="Andersen M.R."/>
            <person name="Archer D.B."/>
            <person name="Baker S.E."/>
            <person name="Benoit I."/>
            <person name="Brakhage A.A."/>
            <person name="Braus G.H."/>
            <person name="Fischer R."/>
            <person name="Frisvad J.C."/>
            <person name="Goldman G.H."/>
            <person name="Houbraken J."/>
            <person name="Oakley B."/>
            <person name="Pocsi I."/>
            <person name="Scazzocchio C."/>
            <person name="Seiboth B."/>
            <person name="vanKuyk P.A."/>
            <person name="Wortman J."/>
            <person name="Dyer P.S."/>
            <person name="Grigoriev I.V."/>
        </authorList>
    </citation>
    <scope>NUCLEOTIDE SEQUENCE [LARGE SCALE GENOMIC DNA]</scope>
    <source>
        <strain evidence="8">CBS 506.65</strain>
    </source>
</reference>
<dbReference type="InterPro" id="IPR043504">
    <property type="entry name" value="Peptidase_S1_PA_chymotrypsin"/>
</dbReference>
<keyword evidence="3" id="KW-0732">Signal</keyword>
<evidence type="ECO:0000256" key="3">
    <source>
        <dbReference type="ARBA" id="ARBA00022729"/>
    </source>
</evidence>
<dbReference type="SUPFAM" id="SSF50494">
    <property type="entry name" value="Trypsin-like serine proteases"/>
    <property type="match status" value="1"/>
</dbReference>
<dbReference type="OrthoDB" id="5367135at2759"/>
<dbReference type="GeneID" id="34613094"/>
<dbReference type="Gene3D" id="2.40.10.10">
    <property type="entry name" value="Trypsin-like serine proteases"/>
    <property type="match status" value="2"/>
</dbReference>
<keyword evidence="2 6" id="KW-0645">Protease</keyword>
<evidence type="ECO:0000313" key="8">
    <source>
        <dbReference type="Proteomes" id="UP000184188"/>
    </source>
</evidence>
<evidence type="ECO:0000256" key="1">
    <source>
        <dbReference type="ARBA" id="ARBA00008764"/>
    </source>
</evidence>
<evidence type="ECO:0000256" key="4">
    <source>
        <dbReference type="ARBA" id="ARBA00022801"/>
    </source>
</evidence>
<dbReference type="GO" id="GO:0008236">
    <property type="term" value="F:serine-type peptidase activity"/>
    <property type="evidence" value="ECO:0007669"/>
    <property type="project" value="UniProtKB-KW"/>
</dbReference>
<dbReference type="AlphaFoldDB" id="A0A1L9SH67"/>
<dbReference type="GO" id="GO:0006508">
    <property type="term" value="P:proteolysis"/>
    <property type="evidence" value="ECO:0007669"/>
    <property type="project" value="UniProtKB-KW"/>
</dbReference>
<keyword evidence="5 6" id="KW-0720">Serine protease</keyword>
<keyword evidence="4 6" id="KW-0378">Hydrolase</keyword>
<sequence length="423" mass="47788">MSTFVLDPVFYDIDWDRLPQVEDHGGLHFSHTQKIYDWIVQLEFEQQGNTSYGTGFYINIPGTKMHVILTAAHNLISKGGQLSKNLRVRGKNSSEFAPKDSNIFISQAYRRDPKAGKAENDYGAILVQSSQSGQARGFGFALNLRDDRLCNSKMQVVGYLVDSTLEDPTESSGPCVVCQPNELRYDVSTEKGLSGSPVFIPYKGHETVVAIHNNAPRPRQKGSRGARLSEPTLREIFGWAQVGYTDKALRVLQLKPAFGQDMYLRLAPEEEYACVRLGRDGLDTSFDIFPAYAPASAVENHPLHVFRFRPPEDWPRMNNKQLWVLWDIMQKAVSLTTTLQDYCFVRIVNASDRKVQKKNGGEEGVHIVLVNPMGDMGELVELRMGDSMIKAEDIEMGDVETHEVSFEKHRRGKKAKYNIFCFE</sequence>
<dbReference type="EC" id="3.4.21.-" evidence="6"/>
<organism evidence="7 8">
    <name type="scientific">Penicilliopsis zonata CBS 506.65</name>
    <dbReference type="NCBI Taxonomy" id="1073090"/>
    <lineage>
        <taxon>Eukaryota</taxon>
        <taxon>Fungi</taxon>
        <taxon>Dikarya</taxon>
        <taxon>Ascomycota</taxon>
        <taxon>Pezizomycotina</taxon>
        <taxon>Eurotiomycetes</taxon>
        <taxon>Eurotiomycetidae</taxon>
        <taxon>Eurotiales</taxon>
        <taxon>Aspergillaceae</taxon>
        <taxon>Penicilliopsis</taxon>
    </lineage>
</organism>
<evidence type="ECO:0000313" key="7">
    <source>
        <dbReference type="EMBL" id="OJJ46600.1"/>
    </source>
</evidence>
<dbReference type="InterPro" id="IPR009003">
    <property type="entry name" value="Peptidase_S1_PA"/>
</dbReference>
<protein>
    <recommendedName>
        <fullName evidence="6">Serine protease</fullName>
        <ecNumber evidence="6">3.4.21.-</ecNumber>
    </recommendedName>
</protein>
<evidence type="ECO:0000256" key="5">
    <source>
        <dbReference type="ARBA" id="ARBA00022825"/>
    </source>
</evidence>
<comment type="similarity">
    <text evidence="1 6">Belongs to the peptidase S1B family.</text>
</comment>
<dbReference type="Proteomes" id="UP000184188">
    <property type="component" value="Unassembled WGS sequence"/>
</dbReference>
<evidence type="ECO:0000256" key="6">
    <source>
        <dbReference type="RuleBase" id="RU004296"/>
    </source>
</evidence>
<gene>
    <name evidence="7" type="ORF">ASPZODRAFT_16354</name>
</gene>
<dbReference type="PRINTS" id="PR00839">
    <property type="entry name" value="V8PROTEASE"/>
</dbReference>
<dbReference type="VEuPathDB" id="FungiDB:ASPZODRAFT_16354"/>
<proteinExistence type="inferred from homology"/>
<name>A0A1L9SH67_9EURO</name>
<dbReference type="RefSeq" id="XP_022581110.1">
    <property type="nucleotide sequence ID" value="XM_022726630.1"/>
</dbReference>
<evidence type="ECO:0000256" key="2">
    <source>
        <dbReference type="ARBA" id="ARBA00022670"/>
    </source>
</evidence>
<dbReference type="STRING" id="1073090.A0A1L9SH67"/>
<keyword evidence="8" id="KW-1185">Reference proteome</keyword>
<dbReference type="InterPro" id="IPR008256">
    <property type="entry name" value="Peptidase_S1B"/>
</dbReference>
<accession>A0A1L9SH67</accession>